<evidence type="ECO:0000259" key="9">
    <source>
        <dbReference type="PROSITE" id="PS50157"/>
    </source>
</evidence>
<evidence type="ECO:0000256" key="7">
    <source>
        <dbReference type="PROSITE-ProRule" id="PRU00042"/>
    </source>
</evidence>
<dbReference type="InterPro" id="IPR013087">
    <property type="entry name" value="Znf_C2H2_type"/>
</dbReference>
<keyword evidence="5" id="KW-0862">Zinc</keyword>
<feature type="compositionally biased region" description="Low complexity" evidence="8">
    <location>
        <begin position="258"/>
        <end position="282"/>
    </location>
</feature>
<feature type="region of interest" description="Disordered" evidence="8">
    <location>
        <begin position="420"/>
        <end position="478"/>
    </location>
</feature>
<dbReference type="STRING" id="5288.A0A5C5G075"/>
<dbReference type="Gene3D" id="3.30.160.60">
    <property type="entry name" value="Classic Zinc Finger"/>
    <property type="match status" value="2"/>
</dbReference>
<proteinExistence type="predicted"/>
<dbReference type="GO" id="GO:0008270">
    <property type="term" value="F:zinc ion binding"/>
    <property type="evidence" value="ECO:0007669"/>
    <property type="project" value="UniProtKB-KW"/>
</dbReference>
<feature type="compositionally biased region" description="Low complexity" evidence="8">
    <location>
        <begin position="427"/>
        <end position="453"/>
    </location>
</feature>
<feature type="domain" description="C2H2-type" evidence="9">
    <location>
        <begin position="366"/>
        <end position="393"/>
    </location>
</feature>
<comment type="caution">
    <text evidence="10">The sequence shown here is derived from an EMBL/GenBank/DDBJ whole genome shotgun (WGS) entry which is preliminary data.</text>
</comment>
<keyword evidence="4 7" id="KW-0863">Zinc-finger</keyword>
<reference evidence="10 11" key="1">
    <citation type="submission" date="2019-03" db="EMBL/GenBank/DDBJ databases">
        <title>Rhodosporidium diobovatum UCD-FST 08-225 genome sequencing, assembly, and annotation.</title>
        <authorList>
            <person name="Fakankun I.U."/>
            <person name="Fristensky B."/>
            <person name="Levin D.B."/>
        </authorList>
    </citation>
    <scope>NUCLEOTIDE SEQUENCE [LARGE SCALE GENOMIC DNA]</scope>
    <source>
        <strain evidence="10 11">UCD-FST 08-225</strain>
    </source>
</reference>
<feature type="region of interest" description="Disordered" evidence="8">
    <location>
        <begin position="336"/>
        <end position="361"/>
    </location>
</feature>
<dbReference type="Pfam" id="PF00096">
    <property type="entry name" value="zf-C2H2"/>
    <property type="match status" value="1"/>
</dbReference>
<feature type="region of interest" description="Disordered" evidence="8">
    <location>
        <begin position="176"/>
        <end position="290"/>
    </location>
</feature>
<keyword evidence="2" id="KW-0479">Metal-binding</keyword>
<dbReference type="PANTHER" id="PTHR24394:SF29">
    <property type="entry name" value="MYONEURIN"/>
    <property type="match status" value="1"/>
</dbReference>
<dbReference type="AlphaFoldDB" id="A0A5C5G075"/>
<feature type="domain" description="C2H2-type" evidence="9">
    <location>
        <begin position="394"/>
        <end position="423"/>
    </location>
</feature>
<dbReference type="OrthoDB" id="2527248at2759"/>
<evidence type="ECO:0000256" key="4">
    <source>
        <dbReference type="ARBA" id="ARBA00022771"/>
    </source>
</evidence>
<dbReference type="SUPFAM" id="SSF57667">
    <property type="entry name" value="beta-beta-alpha zinc fingers"/>
    <property type="match status" value="1"/>
</dbReference>
<feature type="compositionally biased region" description="Pro residues" evidence="8">
    <location>
        <begin position="454"/>
        <end position="472"/>
    </location>
</feature>
<feature type="compositionally biased region" description="Low complexity" evidence="8">
    <location>
        <begin position="233"/>
        <end position="243"/>
    </location>
</feature>
<dbReference type="InterPro" id="IPR036236">
    <property type="entry name" value="Znf_C2H2_sf"/>
</dbReference>
<dbReference type="PANTHER" id="PTHR24394">
    <property type="entry name" value="ZINC FINGER PROTEIN"/>
    <property type="match status" value="1"/>
</dbReference>
<keyword evidence="3" id="KW-0677">Repeat</keyword>
<protein>
    <recommendedName>
        <fullName evidence="9">C2H2-type domain-containing protein</fullName>
    </recommendedName>
</protein>
<gene>
    <name evidence="10" type="ORF">DMC30DRAFT_394998</name>
</gene>
<evidence type="ECO:0000256" key="5">
    <source>
        <dbReference type="ARBA" id="ARBA00022833"/>
    </source>
</evidence>
<comment type="subcellular location">
    <subcellularLocation>
        <location evidence="1">Nucleus</location>
    </subcellularLocation>
</comment>
<dbReference type="SMART" id="SM00355">
    <property type="entry name" value="ZnF_C2H2"/>
    <property type="match status" value="2"/>
</dbReference>
<evidence type="ECO:0000256" key="6">
    <source>
        <dbReference type="ARBA" id="ARBA00023242"/>
    </source>
</evidence>
<evidence type="ECO:0000256" key="8">
    <source>
        <dbReference type="SAM" id="MobiDB-lite"/>
    </source>
</evidence>
<dbReference type="Proteomes" id="UP000311382">
    <property type="component" value="Unassembled WGS sequence"/>
</dbReference>
<feature type="compositionally biased region" description="Pro residues" evidence="8">
    <location>
        <begin position="178"/>
        <end position="190"/>
    </location>
</feature>
<evidence type="ECO:0000256" key="2">
    <source>
        <dbReference type="ARBA" id="ARBA00022723"/>
    </source>
</evidence>
<dbReference type="PROSITE" id="PS50157">
    <property type="entry name" value="ZINC_FINGER_C2H2_2"/>
    <property type="match status" value="2"/>
</dbReference>
<evidence type="ECO:0000256" key="3">
    <source>
        <dbReference type="ARBA" id="ARBA00022737"/>
    </source>
</evidence>
<evidence type="ECO:0000256" key="1">
    <source>
        <dbReference type="ARBA" id="ARBA00004123"/>
    </source>
</evidence>
<keyword evidence="6" id="KW-0539">Nucleus</keyword>
<accession>A0A5C5G075</accession>
<sequence length="478" mass="49517">MAAPGLGHYVHAAPDVGLDSYGVQLQAYPPPTGASSSSTSSPFLPALPPTVGGFHLDQHQQHQQLDWGAMQQGQPHLQLPPVTHGGWMGALPPGLGDLPGDVGGAGGVPAPEGGPASTVAYPPSMNAHGGMHSLPPVQYDWQLRPRPYTPYHLPSAAPPPPPAQGGSLYAYRHEYSPYAPPHQLPPPPPAASHAPLTYQPLLPTLAPHRHAQPPLEQAPPVYHHSSPAPLPSLPLSYPSVSSYPRRDSLSTTNATRDGSAAVSTPSSPGSAAPEEPPALVEPHSPGTRLNNHAASAIELPAHRSVPPLIPALGHINSADVGRARVIEADPGAAAGTKRVAAAPEGKVGAPPTKRKKEPKDLASRKYACNECDQRFARPSALATHVLTHTKEKPFVCCTCNRGFAVMSNLRRHCRVRSHALAPEQESSARPRPALGSSSSGSSGSASGSAAPGFLPDPGPPPLRPLAPAPPGLLPAAQS</sequence>
<keyword evidence="11" id="KW-1185">Reference proteome</keyword>
<organism evidence="10 11">
    <name type="scientific">Rhodotorula diobovata</name>
    <dbReference type="NCBI Taxonomy" id="5288"/>
    <lineage>
        <taxon>Eukaryota</taxon>
        <taxon>Fungi</taxon>
        <taxon>Dikarya</taxon>
        <taxon>Basidiomycota</taxon>
        <taxon>Pucciniomycotina</taxon>
        <taxon>Microbotryomycetes</taxon>
        <taxon>Sporidiobolales</taxon>
        <taxon>Sporidiobolaceae</taxon>
        <taxon>Rhodotorula</taxon>
    </lineage>
</organism>
<dbReference type="GO" id="GO:0000981">
    <property type="term" value="F:DNA-binding transcription factor activity, RNA polymerase II-specific"/>
    <property type="evidence" value="ECO:0007669"/>
    <property type="project" value="TreeGrafter"/>
</dbReference>
<name>A0A5C5G075_9BASI</name>
<dbReference type="PROSITE" id="PS00028">
    <property type="entry name" value="ZINC_FINGER_C2H2_1"/>
    <property type="match status" value="2"/>
</dbReference>
<dbReference type="EMBL" id="SOZI01000044">
    <property type="protein sequence ID" value="TNY21391.1"/>
    <property type="molecule type" value="Genomic_DNA"/>
</dbReference>
<dbReference type="GO" id="GO:0005634">
    <property type="term" value="C:nucleus"/>
    <property type="evidence" value="ECO:0007669"/>
    <property type="project" value="UniProtKB-SubCell"/>
</dbReference>
<evidence type="ECO:0000313" key="10">
    <source>
        <dbReference type="EMBL" id="TNY21391.1"/>
    </source>
</evidence>
<evidence type="ECO:0000313" key="11">
    <source>
        <dbReference type="Proteomes" id="UP000311382"/>
    </source>
</evidence>